<name>A0A9Q8PGZ8_PASFU</name>
<keyword evidence="3" id="KW-1185">Reference proteome</keyword>
<evidence type="ECO:0000313" key="3">
    <source>
        <dbReference type="Proteomes" id="UP000756132"/>
    </source>
</evidence>
<dbReference type="AlphaFoldDB" id="A0A9Q8PGZ8"/>
<keyword evidence="1" id="KW-1133">Transmembrane helix</keyword>
<protein>
    <submittedName>
        <fullName evidence="2">Uncharacterized protein</fullName>
    </submittedName>
</protein>
<dbReference type="RefSeq" id="XP_047766616.1">
    <property type="nucleotide sequence ID" value="XM_047908160.1"/>
</dbReference>
<organism evidence="2 3">
    <name type="scientific">Passalora fulva</name>
    <name type="common">Tomato leaf mold</name>
    <name type="synonym">Cladosporium fulvum</name>
    <dbReference type="NCBI Taxonomy" id="5499"/>
    <lineage>
        <taxon>Eukaryota</taxon>
        <taxon>Fungi</taxon>
        <taxon>Dikarya</taxon>
        <taxon>Ascomycota</taxon>
        <taxon>Pezizomycotina</taxon>
        <taxon>Dothideomycetes</taxon>
        <taxon>Dothideomycetidae</taxon>
        <taxon>Mycosphaerellales</taxon>
        <taxon>Mycosphaerellaceae</taxon>
        <taxon>Fulvia</taxon>
    </lineage>
</organism>
<sequence>MAEQDGPFTWLTSLQTWPTRLAIWINFPLSSLCWFAGMTQFFAPYTDWLPGITVLLIWYLSNMPVIWLALHYEFRMQGSRRGRATSREAEKR</sequence>
<reference evidence="2" key="1">
    <citation type="submission" date="2021-12" db="EMBL/GenBank/DDBJ databases">
        <authorList>
            <person name="Zaccaron A."/>
            <person name="Stergiopoulos I."/>
        </authorList>
    </citation>
    <scope>NUCLEOTIDE SEQUENCE</scope>
    <source>
        <strain evidence="2">Race5_Kim</strain>
    </source>
</reference>
<dbReference type="KEGG" id="ffu:CLAFUR5_09012"/>
<feature type="transmembrane region" description="Helical" evidence="1">
    <location>
        <begin position="21"/>
        <end position="42"/>
    </location>
</feature>
<dbReference type="EMBL" id="CP090171">
    <property type="protein sequence ID" value="UJO22250.1"/>
    <property type="molecule type" value="Genomic_DNA"/>
</dbReference>
<proteinExistence type="predicted"/>
<evidence type="ECO:0000256" key="1">
    <source>
        <dbReference type="SAM" id="Phobius"/>
    </source>
</evidence>
<evidence type="ECO:0000313" key="2">
    <source>
        <dbReference type="EMBL" id="UJO22250.1"/>
    </source>
</evidence>
<keyword evidence="1" id="KW-0472">Membrane</keyword>
<dbReference type="GeneID" id="71988890"/>
<dbReference type="Proteomes" id="UP000756132">
    <property type="component" value="Chromosome 9"/>
</dbReference>
<feature type="transmembrane region" description="Helical" evidence="1">
    <location>
        <begin position="48"/>
        <end position="70"/>
    </location>
</feature>
<reference evidence="2" key="2">
    <citation type="journal article" date="2022" name="Microb. Genom.">
        <title>A chromosome-scale genome assembly of the tomato pathogen Cladosporium fulvum reveals a compartmentalized genome architecture and the presence of a dispensable chromosome.</title>
        <authorList>
            <person name="Zaccaron A.Z."/>
            <person name="Chen L.H."/>
            <person name="Samaras A."/>
            <person name="Stergiopoulos I."/>
        </authorList>
    </citation>
    <scope>NUCLEOTIDE SEQUENCE</scope>
    <source>
        <strain evidence="2">Race5_Kim</strain>
    </source>
</reference>
<accession>A0A9Q8PGZ8</accession>
<keyword evidence="1" id="KW-0812">Transmembrane</keyword>
<gene>
    <name evidence="2" type="ORF">CLAFUR5_09012</name>
</gene>